<dbReference type="EMBL" id="BMHP01000003">
    <property type="protein sequence ID" value="GGD77282.1"/>
    <property type="molecule type" value="Genomic_DNA"/>
</dbReference>
<comment type="caution">
    <text evidence="2">The sequence shown here is derived from an EMBL/GenBank/DDBJ whole genome shotgun (WGS) entry which is preliminary data.</text>
</comment>
<dbReference type="RefSeq" id="WP_188994075.1">
    <property type="nucleotide sequence ID" value="NZ_BMHP01000003.1"/>
</dbReference>
<sequence>MLSLSFFSNMKQVLEQIESTQLSGIEESAQAITRSLVNGGIWHLLDTGHMLMYEGVGRTGGLMAVRPVRVTVDVSNPTRYRETDIAKKKVYMDEIEGLPAFIVNKSNMQAGDILMIGSVSGINVLPVEMALYAREMGLTVIGITAVAYSEFLKSAHKSGKRLFEACDIVLDNCSNVGDTTVQVEGLDVGICPSSGIAAAYLLWAIQARVVELLIEAGKAPSVYMSNHMPGAGPYNSEAWTKYEKEGY</sequence>
<proteinExistence type="predicted"/>
<dbReference type="PROSITE" id="PS51464">
    <property type="entry name" value="SIS"/>
    <property type="match status" value="1"/>
</dbReference>
<accession>A0A916Z5H2</accession>
<dbReference type="InterPro" id="IPR046348">
    <property type="entry name" value="SIS_dom_sf"/>
</dbReference>
<dbReference type="GO" id="GO:1901135">
    <property type="term" value="P:carbohydrate derivative metabolic process"/>
    <property type="evidence" value="ECO:0007669"/>
    <property type="project" value="InterPro"/>
</dbReference>
<dbReference type="InterPro" id="IPR001347">
    <property type="entry name" value="SIS_dom"/>
</dbReference>
<reference evidence="2" key="2">
    <citation type="submission" date="2020-09" db="EMBL/GenBank/DDBJ databases">
        <authorList>
            <person name="Sun Q."/>
            <person name="Zhou Y."/>
        </authorList>
    </citation>
    <scope>NUCLEOTIDE SEQUENCE</scope>
    <source>
        <strain evidence="2">CGMCC 1.15178</strain>
    </source>
</reference>
<evidence type="ECO:0000259" key="1">
    <source>
        <dbReference type="PROSITE" id="PS51464"/>
    </source>
</evidence>
<organism evidence="2 3">
    <name type="scientific">Paenibacillus nasutitermitis</name>
    <dbReference type="NCBI Taxonomy" id="1652958"/>
    <lineage>
        <taxon>Bacteria</taxon>
        <taxon>Bacillati</taxon>
        <taxon>Bacillota</taxon>
        <taxon>Bacilli</taxon>
        <taxon>Bacillales</taxon>
        <taxon>Paenibacillaceae</taxon>
        <taxon>Paenibacillus</taxon>
    </lineage>
</organism>
<dbReference type="Proteomes" id="UP000612456">
    <property type="component" value="Unassembled WGS sequence"/>
</dbReference>
<evidence type="ECO:0000313" key="3">
    <source>
        <dbReference type="Proteomes" id="UP000612456"/>
    </source>
</evidence>
<protein>
    <recommendedName>
        <fullName evidence="1">SIS domain-containing protein</fullName>
    </recommendedName>
</protein>
<reference evidence="2" key="1">
    <citation type="journal article" date="2014" name="Int. J. Syst. Evol. Microbiol.">
        <title>Complete genome sequence of Corynebacterium casei LMG S-19264T (=DSM 44701T), isolated from a smear-ripened cheese.</title>
        <authorList>
            <consortium name="US DOE Joint Genome Institute (JGI-PGF)"/>
            <person name="Walter F."/>
            <person name="Albersmeier A."/>
            <person name="Kalinowski J."/>
            <person name="Ruckert C."/>
        </authorList>
    </citation>
    <scope>NUCLEOTIDE SEQUENCE</scope>
    <source>
        <strain evidence="2">CGMCC 1.15178</strain>
    </source>
</reference>
<keyword evidence="3" id="KW-1185">Reference proteome</keyword>
<dbReference type="Pfam" id="PF13580">
    <property type="entry name" value="SIS_2"/>
    <property type="match status" value="1"/>
</dbReference>
<gene>
    <name evidence="2" type="ORF">GCM10010911_39120</name>
</gene>
<dbReference type="GO" id="GO:0097367">
    <property type="term" value="F:carbohydrate derivative binding"/>
    <property type="evidence" value="ECO:0007669"/>
    <property type="project" value="InterPro"/>
</dbReference>
<evidence type="ECO:0000313" key="2">
    <source>
        <dbReference type="EMBL" id="GGD77282.1"/>
    </source>
</evidence>
<dbReference type="Gene3D" id="3.40.50.10490">
    <property type="entry name" value="Glucose-6-phosphate isomerase like protein, domain 1"/>
    <property type="match status" value="1"/>
</dbReference>
<name>A0A916Z5H2_9BACL</name>
<dbReference type="NCBIfam" id="NF002805">
    <property type="entry name" value="PRK02947.1"/>
    <property type="match status" value="1"/>
</dbReference>
<feature type="domain" description="SIS" evidence="1">
    <location>
        <begin position="25"/>
        <end position="215"/>
    </location>
</feature>
<dbReference type="AlphaFoldDB" id="A0A916Z5H2"/>
<dbReference type="SUPFAM" id="SSF53697">
    <property type="entry name" value="SIS domain"/>
    <property type="match status" value="1"/>
</dbReference>